<accession>A0ABP8GUE3</accession>
<comment type="caution">
    <text evidence="1">The sequence shown here is derived from an EMBL/GenBank/DDBJ whole genome shotgun (WGS) entry which is preliminary data.</text>
</comment>
<sequence length="261" mass="29818">MIDRNTASGPNVHIIDTAFPMPQLGRYRRIWLYLPPEYASGQNHYPVLYMHDGQNLFENWSAFGEEWQVDETLDRMDRKCIVVGIDNGGEHRLREYNVNDHAELGKGEGRRYLSFIVETLKPFIDRTYRTKPGRAHTTIAGSSMGGLISYYAALLHPEVFGRAGVFSPSFWLQPSILQETKAIAARSRPPVDLYFYAGEQEGAEMAARVRAVTSLLQGHPAFRVQEYYNPSGTHSEAEWRAHFPEFYGWLMGLRRRSNVSA</sequence>
<protein>
    <recommendedName>
        <fullName evidence="3">Alpha/beta hydrolase</fullName>
    </recommendedName>
</protein>
<name>A0ABP8GUE3_9BACT</name>
<dbReference type="SUPFAM" id="SSF53474">
    <property type="entry name" value="alpha/beta-Hydrolases"/>
    <property type="match status" value="1"/>
</dbReference>
<proteinExistence type="predicted"/>
<evidence type="ECO:0000313" key="1">
    <source>
        <dbReference type="EMBL" id="GAA4330135.1"/>
    </source>
</evidence>
<evidence type="ECO:0000313" key="2">
    <source>
        <dbReference type="Proteomes" id="UP001501725"/>
    </source>
</evidence>
<dbReference type="PANTHER" id="PTHR48098">
    <property type="entry name" value="ENTEROCHELIN ESTERASE-RELATED"/>
    <property type="match status" value="1"/>
</dbReference>
<dbReference type="InterPro" id="IPR000801">
    <property type="entry name" value="Esterase-like"/>
</dbReference>
<dbReference type="Proteomes" id="UP001501725">
    <property type="component" value="Unassembled WGS sequence"/>
</dbReference>
<dbReference type="RefSeq" id="WP_345255650.1">
    <property type="nucleotide sequence ID" value="NZ_BAABGY010000007.1"/>
</dbReference>
<evidence type="ECO:0008006" key="3">
    <source>
        <dbReference type="Google" id="ProtNLM"/>
    </source>
</evidence>
<keyword evidence="2" id="KW-1185">Reference proteome</keyword>
<organism evidence="1 2">
    <name type="scientific">Flaviaesturariibacter amylovorans</name>
    <dbReference type="NCBI Taxonomy" id="1084520"/>
    <lineage>
        <taxon>Bacteria</taxon>
        <taxon>Pseudomonadati</taxon>
        <taxon>Bacteroidota</taxon>
        <taxon>Chitinophagia</taxon>
        <taxon>Chitinophagales</taxon>
        <taxon>Chitinophagaceae</taxon>
        <taxon>Flaviaestuariibacter</taxon>
    </lineage>
</organism>
<dbReference type="InterPro" id="IPR050583">
    <property type="entry name" value="Mycobacterial_A85_antigen"/>
</dbReference>
<dbReference type="EMBL" id="BAABGY010000007">
    <property type="protein sequence ID" value="GAA4330135.1"/>
    <property type="molecule type" value="Genomic_DNA"/>
</dbReference>
<dbReference type="PANTHER" id="PTHR48098:SF6">
    <property type="entry name" value="FERRI-BACILLIBACTIN ESTERASE BESA"/>
    <property type="match status" value="1"/>
</dbReference>
<gene>
    <name evidence="1" type="ORF">GCM10023184_21150</name>
</gene>
<dbReference type="InterPro" id="IPR029058">
    <property type="entry name" value="AB_hydrolase_fold"/>
</dbReference>
<reference evidence="2" key="1">
    <citation type="journal article" date="2019" name="Int. J. Syst. Evol. Microbiol.">
        <title>The Global Catalogue of Microorganisms (GCM) 10K type strain sequencing project: providing services to taxonomists for standard genome sequencing and annotation.</title>
        <authorList>
            <consortium name="The Broad Institute Genomics Platform"/>
            <consortium name="The Broad Institute Genome Sequencing Center for Infectious Disease"/>
            <person name="Wu L."/>
            <person name="Ma J."/>
        </authorList>
    </citation>
    <scope>NUCLEOTIDE SEQUENCE [LARGE SCALE GENOMIC DNA]</scope>
    <source>
        <strain evidence="2">JCM 17919</strain>
    </source>
</reference>
<dbReference type="Pfam" id="PF00756">
    <property type="entry name" value="Esterase"/>
    <property type="match status" value="1"/>
</dbReference>
<dbReference type="Gene3D" id="3.40.50.1820">
    <property type="entry name" value="alpha/beta hydrolase"/>
    <property type="match status" value="1"/>
</dbReference>